<evidence type="ECO:0000259" key="3">
    <source>
        <dbReference type="Pfam" id="PF05698"/>
    </source>
</evidence>
<dbReference type="Proteomes" id="UP000514704">
    <property type="component" value="Chromosome"/>
</dbReference>
<dbReference type="KEGG" id="mtuy:H3143_00830"/>
<dbReference type="GO" id="GO:0015031">
    <property type="term" value="P:protein transport"/>
    <property type="evidence" value="ECO:0007669"/>
    <property type="project" value="InterPro"/>
</dbReference>
<keyword evidence="1" id="KW-0697">Rotamase</keyword>
<dbReference type="InterPro" id="IPR054820">
    <property type="entry name" value="MPN555-like"/>
</dbReference>
<dbReference type="InterPro" id="IPR027304">
    <property type="entry name" value="Trigger_fact/SurA_dom_sf"/>
</dbReference>
<dbReference type="GO" id="GO:0003755">
    <property type="term" value="F:peptidyl-prolyl cis-trans isomerase activity"/>
    <property type="evidence" value="ECO:0007669"/>
    <property type="project" value="UniProtKB-KW"/>
</dbReference>
<evidence type="ECO:0000313" key="4">
    <source>
        <dbReference type="EMBL" id="QMT98673.1"/>
    </source>
</evidence>
<evidence type="ECO:0000256" key="2">
    <source>
        <dbReference type="ARBA" id="ARBA00023235"/>
    </source>
</evidence>
<feature type="domain" description="Trigger factor C-terminal" evidence="3">
    <location>
        <begin position="66"/>
        <end position="174"/>
    </location>
</feature>
<protein>
    <recommendedName>
        <fullName evidence="3">Trigger factor C-terminal domain-containing protein</fullName>
    </recommendedName>
</protein>
<organism evidence="4 5">
    <name type="scientific">Mycoplasma tullyi</name>
    <dbReference type="NCBI Taxonomy" id="1612150"/>
    <lineage>
        <taxon>Bacteria</taxon>
        <taxon>Bacillati</taxon>
        <taxon>Mycoplasmatota</taxon>
        <taxon>Mollicutes</taxon>
        <taxon>Mycoplasmataceae</taxon>
        <taxon>Mycoplasma</taxon>
    </lineage>
</organism>
<evidence type="ECO:0000313" key="5">
    <source>
        <dbReference type="Proteomes" id="UP000514704"/>
    </source>
</evidence>
<keyword evidence="2" id="KW-0413">Isomerase</keyword>
<keyword evidence="5" id="KW-1185">Reference proteome</keyword>
<reference evidence="4 5" key="1">
    <citation type="journal article" date="2017" name="Int. J. Syst. Evol. Microbiol.">
        <title>Mycoplasma tullyi sp. nov., isolated from penguins of the genus Spheniscus.</title>
        <authorList>
            <person name="Yavari C.A."/>
            <person name="Ramirez A.S."/>
            <person name="Nicholas R.A.J."/>
            <person name="Radford A.D."/>
            <person name="Darby A.C."/>
            <person name="Bradbury J.M."/>
        </authorList>
    </citation>
    <scope>NUCLEOTIDE SEQUENCE [LARGE SCALE GENOMIC DNA]</scope>
    <source>
        <strain evidence="4 5">56A97T</strain>
    </source>
</reference>
<dbReference type="Pfam" id="PF05698">
    <property type="entry name" value="Trigger_C"/>
    <property type="match status" value="1"/>
</dbReference>
<dbReference type="GO" id="GO:0006457">
    <property type="term" value="P:protein folding"/>
    <property type="evidence" value="ECO:0007669"/>
    <property type="project" value="InterPro"/>
</dbReference>
<sequence>MSSKLKLIKPIDYAHEVKITQFFIDPAMMEQQRQRIKAALPKEMNDETMMQYELLQLSIKDNVFSAIMNYLAEHFEFEIDQEEVKKLVEQLKSSGLGAQREELLANMADKIVKKGLMFDYLAEQWKVKVSDQEVKNMLDIYYEKTNQSIHDVLNDSQKFESVRSSIFEEKMVLKTISMFLIRFNMQNPNYMDDSQEESQPSAEQKSVN</sequence>
<gene>
    <name evidence="4" type="ORF">H3143_00830</name>
</gene>
<dbReference type="InterPro" id="IPR037041">
    <property type="entry name" value="Trigger_fac_C_sf"/>
</dbReference>
<name>A0A7D7XX40_9MOLU</name>
<dbReference type="NCBIfam" id="NF045756">
    <property type="entry name" value="MPN555"/>
    <property type="match status" value="1"/>
</dbReference>
<dbReference type="AlphaFoldDB" id="A0A7D7XX40"/>
<dbReference type="InterPro" id="IPR008880">
    <property type="entry name" value="Trigger_fac_C"/>
</dbReference>
<proteinExistence type="predicted"/>
<accession>A0A7D7XX40</accession>
<dbReference type="SUPFAM" id="SSF109998">
    <property type="entry name" value="Triger factor/SurA peptide-binding domain-like"/>
    <property type="match status" value="1"/>
</dbReference>
<dbReference type="RefSeq" id="WP_182078946.1">
    <property type="nucleotide sequence ID" value="NZ_CP059674.1"/>
</dbReference>
<dbReference type="EMBL" id="CP059674">
    <property type="protein sequence ID" value="QMT98673.1"/>
    <property type="molecule type" value="Genomic_DNA"/>
</dbReference>
<evidence type="ECO:0000256" key="1">
    <source>
        <dbReference type="ARBA" id="ARBA00023110"/>
    </source>
</evidence>
<dbReference type="Gene3D" id="1.10.3120.10">
    <property type="entry name" value="Trigger factor, C-terminal domain"/>
    <property type="match status" value="1"/>
</dbReference>